<organism evidence="2 3">
    <name type="scientific">Halanaerobium saccharolyticum</name>
    <dbReference type="NCBI Taxonomy" id="43595"/>
    <lineage>
        <taxon>Bacteria</taxon>
        <taxon>Bacillati</taxon>
        <taxon>Bacillota</taxon>
        <taxon>Clostridia</taxon>
        <taxon>Halanaerobiales</taxon>
        <taxon>Halanaerobiaceae</taxon>
        <taxon>Halanaerobium</taxon>
    </lineage>
</organism>
<dbReference type="AlphaFoldDB" id="A0A4R7ZAX3"/>
<reference evidence="2 3" key="1">
    <citation type="submission" date="2019-03" db="EMBL/GenBank/DDBJ databases">
        <title>Subsurface microbial communities from deep shales in Ohio and West Virginia, USA.</title>
        <authorList>
            <person name="Wrighton K."/>
        </authorList>
    </citation>
    <scope>NUCLEOTIDE SEQUENCE [LARGE SCALE GENOMIC DNA]</scope>
    <source>
        <strain evidence="2 3">MSL9.2</strain>
    </source>
</reference>
<comment type="caution">
    <text evidence="2">The sequence shown here is derived from an EMBL/GenBank/DDBJ whole genome shotgun (WGS) entry which is preliminary data.</text>
</comment>
<keyword evidence="1" id="KW-0732">Signal</keyword>
<accession>A0A4R7ZAX3</accession>
<gene>
    <name evidence="2" type="ORF">C8C77_102150</name>
</gene>
<feature type="signal peptide" evidence="1">
    <location>
        <begin position="1"/>
        <end position="24"/>
    </location>
</feature>
<protein>
    <submittedName>
        <fullName evidence="2">Uncharacterized protein</fullName>
    </submittedName>
</protein>
<proteinExistence type="predicted"/>
<evidence type="ECO:0000256" key="1">
    <source>
        <dbReference type="SAM" id="SignalP"/>
    </source>
</evidence>
<feature type="chain" id="PRO_5039222865" evidence="1">
    <location>
        <begin position="25"/>
        <end position="132"/>
    </location>
</feature>
<dbReference type="EMBL" id="SODA01000002">
    <property type="protein sequence ID" value="TDW07348.1"/>
    <property type="molecule type" value="Genomic_DNA"/>
</dbReference>
<name>A0A4R7ZAX3_9FIRM</name>
<evidence type="ECO:0000313" key="2">
    <source>
        <dbReference type="EMBL" id="TDW07348.1"/>
    </source>
</evidence>
<dbReference type="RefSeq" id="WP_111571742.1">
    <property type="nucleotide sequence ID" value="NZ_QLME01000006.1"/>
</dbReference>
<evidence type="ECO:0000313" key="3">
    <source>
        <dbReference type="Proteomes" id="UP000294697"/>
    </source>
</evidence>
<sequence length="132" mass="14297">MKNKIIVLMMALMIVGLMAGSAAASDWKAVGGMAITNVTLDKWNSTIDDLNTLVASDFRGAIPTSNIEEMENIDRVPMIYVGAKKNLNDKWTTTVQYERIFGAVETKFDSALGSGSAEIDVVLNGLAFLADY</sequence>
<dbReference type="Proteomes" id="UP000294697">
    <property type="component" value="Unassembled WGS sequence"/>
</dbReference>
<dbReference type="OrthoDB" id="2111341at2"/>